<dbReference type="Pfam" id="PF13938">
    <property type="entry name" value="DUF4213"/>
    <property type="match status" value="1"/>
</dbReference>
<dbReference type="InterPro" id="IPR018912">
    <property type="entry name" value="DUF2478"/>
</dbReference>
<dbReference type="Gene3D" id="3.40.50.11590">
    <property type="match status" value="1"/>
</dbReference>
<accession>A0A2S6NPH8</accession>
<feature type="domain" description="Putative heavy-metal chelation" evidence="1">
    <location>
        <begin position="288"/>
        <end position="410"/>
    </location>
</feature>
<name>A0A2S6NPH8_RHOGL</name>
<dbReference type="AlphaFoldDB" id="A0A2S6NPH8"/>
<protein>
    <recommendedName>
        <fullName evidence="5">DUF2478 domain-containing protein</fullName>
    </recommendedName>
</protein>
<organism evidence="3 4">
    <name type="scientific">Rhodopila globiformis</name>
    <name type="common">Rhodopseudomonas globiformis</name>
    <dbReference type="NCBI Taxonomy" id="1071"/>
    <lineage>
        <taxon>Bacteria</taxon>
        <taxon>Pseudomonadati</taxon>
        <taxon>Pseudomonadota</taxon>
        <taxon>Alphaproteobacteria</taxon>
        <taxon>Acetobacterales</taxon>
        <taxon>Acetobacteraceae</taxon>
        <taxon>Rhodopila</taxon>
    </lineage>
</organism>
<sequence>MPEQPTMGPACQGKRGLPVHGAARAAADNPWVRPGVVVHDPAEVVDDLLADFALTLKRRGFNVAGFVQHNNRGCAGKGEGCAPRISYLDLGSGATVKVDRDDAVTYLQAAMRESTDLLVISHFSACLGATDSLHARFGPGAAPGLPLLTSIAGQCIHKWHCYARQEGTMLSPDLASLWAWWGPEHLYRDLALGVAAQEIRRIVCGPRWIMIEGPGGVGVAALPCHPRELLPRLPKLARRSLRELAALSASWDPLDMAVAIAAINAHYNRRDVDAPAGNGVRAFRHVPGQVVVVGAFPGVDGMLPNCALAEADPRPGRFPIVALDSLLPGCGAAVVNASALVNRSLPRLLRLARHRPVALVGPATPLSSRLHDYGLAVVAGFVVDDADGLAAAIRAGATAREFGRHGRFIHLPAAKKAADSPEAASFHKARSTIAG</sequence>
<dbReference type="InterPro" id="IPR007161">
    <property type="entry name" value="DUF364"/>
</dbReference>
<evidence type="ECO:0000313" key="4">
    <source>
        <dbReference type="Proteomes" id="UP000239724"/>
    </source>
</evidence>
<proteinExistence type="predicted"/>
<dbReference type="RefSeq" id="WP_104516834.1">
    <property type="nucleotide sequence ID" value="NZ_NHRY01000009.1"/>
</dbReference>
<feature type="domain" description="DUF4213" evidence="2">
    <location>
        <begin position="187"/>
        <end position="266"/>
    </location>
</feature>
<dbReference type="Pfam" id="PF10649">
    <property type="entry name" value="DUF2478"/>
    <property type="match status" value="1"/>
</dbReference>
<dbReference type="EMBL" id="NHRY01000009">
    <property type="protein sequence ID" value="PPQ40842.1"/>
    <property type="molecule type" value="Genomic_DNA"/>
</dbReference>
<evidence type="ECO:0000313" key="3">
    <source>
        <dbReference type="EMBL" id="PPQ40842.1"/>
    </source>
</evidence>
<evidence type="ECO:0008006" key="5">
    <source>
        <dbReference type="Google" id="ProtNLM"/>
    </source>
</evidence>
<evidence type="ECO:0000259" key="1">
    <source>
        <dbReference type="Pfam" id="PF04016"/>
    </source>
</evidence>
<keyword evidence="4" id="KW-1185">Reference proteome</keyword>
<dbReference type="Gene3D" id="3.30.390.100">
    <property type="match status" value="1"/>
</dbReference>
<gene>
    <name evidence="3" type="ORF">CCS01_00170</name>
</gene>
<reference evidence="3 4" key="1">
    <citation type="journal article" date="2018" name="Arch. Microbiol.">
        <title>New insights into the metabolic potential of the phototrophic purple bacterium Rhodopila globiformis DSM 161(T) from its draft genome sequence and evidence for a vanadium-dependent nitrogenase.</title>
        <authorList>
            <person name="Imhoff J.F."/>
            <person name="Rahn T."/>
            <person name="Kunzel S."/>
            <person name="Neulinger S.C."/>
        </authorList>
    </citation>
    <scope>NUCLEOTIDE SEQUENCE [LARGE SCALE GENOMIC DNA]</scope>
    <source>
        <strain evidence="3 4">DSM 161</strain>
    </source>
</reference>
<dbReference type="InterPro" id="IPR025251">
    <property type="entry name" value="DUF4213"/>
</dbReference>
<dbReference type="Pfam" id="PF04016">
    <property type="entry name" value="DUF364"/>
    <property type="match status" value="1"/>
</dbReference>
<evidence type="ECO:0000259" key="2">
    <source>
        <dbReference type="Pfam" id="PF13938"/>
    </source>
</evidence>
<dbReference type="OrthoDB" id="5918880at2"/>
<comment type="caution">
    <text evidence="3">The sequence shown here is derived from an EMBL/GenBank/DDBJ whole genome shotgun (WGS) entry which is preliminary data.</text>
</comment>
<dbReference type="SUPFAM" id="SSF159713">
    <property type="entry name" value="Dhaf3308-like"/>
    <property type="match status" value="1"/>
</dbReference>
<dbReference type="Proteomes" id="UP000239724">
    <property type="component" value="Unassembled WGS sequence"/>
</dbReference>